<evidence type="ECO:0000256" key="1">
    <source>
        <dbReference type="SAM" id="Phobius"/>
    </source>
</evidence>
<keyword evidence="1" id="KW-1133">Transmembrane helix</keyword>
<protein>
    <recommendedName>
        <fullName evidence="4">DUF502 domain-containing protein</fullName>
    </recommendedName>
</protein>
<name>A0A9P1NR04_9PROT</name>
<keyword evidence="1" id="KW-0472">Membrane</keyword>
<evidence type="ECO:0000313" key="3">
    <source>
        <dbReference type="Proteomes" id="UP000007319"/>
    </source>
</evidence>
<feature type="transmembrane region" description="Helical" evidence="1">
    <location>
        <begin position="53"/>
        <end position="73"/>
    </location>
</feature>
<accession>A0A9P1NR04</accession>
<evidence type="ECO:0000313" key="2">
    <source>
        <dbReference type="EMBL" id="CCD02561.1"/>
    </source>
</evidence>
<geneLocation type="plasmid" evidence="2 3">
    <name>AZOBR_p3</name>
</geneLocation>
<keyword evidence="2" id="KW-0614">Plasmid</keyword>
<dbReference type="AlphaFoldDB" id="A0A9P1NR04"/>
<organism evidence="2 3">
    <name type="scientific">Azospirillum baldaniorum</name>
    <dbReference type="NCBI Taxonomy" id="1064539"/>
    <lineage>
        <taxon>Bacteria</taxon>
        <taxon>Pseudomonadati</taxon>
        <taxon>Pseudomonadota</taxon>
        <taxon>Alphaproteobacteria</taxon>
        <taxon>Rhodospirillales</taxon>
        <taxon>Azospirillaceae</taxon>
        <taxon>Azospirillum</taxon>
    </lineage>
</organism>
<keyword evidence="3" id="KW-1185">Reference proteome</keyword>
<proteinExistence type="predicted"/>
<dbReference type="Proteomes" id="UP000007319">
    <property type="component" value="Plasmid AZOBR_p3"/>
</dbReference>
<sequence length="228" mass="24012">MRTLAEFTKTTLIGGVLIILPIYIAILLLAKAVKGLLEVLAPVAGTLPAGVEFRQAATIILLIGVCFVVGLVVRTGPGLRAKNAVEQAVLERLPGYTFFRGLAKRLTGRSEEHKLEPALVEIEEALVPALIVEKLEDGSYTVLVPSAPTPMAGSIYILPPERVHAVDIPFTTAIGVFTKWGTGAGEFVRAMKRPATISVAASDSAFSRSAAAPAPVLTVPNANAPEPQ</sequence>
<feature type="transmembrane region" description="Helical" evidence="1">
    <location>
        <begin position="12"/>
        <end position="33"/>
    </location>
</feature>
<gene>
    <name evidence="2" type="ORF">AZOBR_p310303</name>
</gene>
<keyword evidence="1" id="KW-0812">Transmembrane</keyword>
<evidence type="ECO:0008006" key="4">
    <source>
        <dbReference type="Google" id="ProtNLM"/>
    </source>
</evidence>
<dbReference type="KEGG" id="abs:AZOBR_p310303"/>
<reference evidence="2 3" key="1">
    <citation type="journal article" date="2011" name="PLoS Genet.">
        <title>Azospirillum genomes reveal transition of bacteria from aquatic to terrestrial environments.</title>
        <authorList>
            <person name="Wisniewski-Dye F."/>
            <person name="Borziak K."/>
            <person name="Khalsa-Moyers G."/>
            <person name="Alexandre G."/>
            <person name="Sukharnikov L.O."/>
            <person name="Wuichet K."/>
            <person name="Hurst G.B."/>
            <person name="McDonald W.H."/>
            <person name="Robertson J.S."/>
            <person name="Barbe V."/>
            <person name="Calteau A."/>
            <person name="Rouy Z."/>
            <person name="Mangenot S."/>
            <person name="Prigent-Combaret C."/>
            <person name="Normand P."/>
            <person name="Boyer M."/>
            <person name="Siguier P."/>
            <person name="Dessaux Y."/>
            <person name="Elmerich C."/>
            <person name="Condemine G."/>
            <person name="Krishnen G."/>
            <person name="Kennedy I."/>
            <person name="Paterson A.H."/>
            <person name="Gonzalez V."/>
            <person name="Mavingui P."/>
            <person name="Zhulin I.B."/>
        </authorList>
    </citation>
    <scope>NUCLEOTIDE SEQUENCE [LARGE SCALE GENOMIC DNA]</scope>
    <source>
        <strain evidence="2 3">Sp245</strain>
    </source>
</reference>
<dbReference type="RefSeq" id="WP_014199081.1">
    <property type="nucleotide sequence ID" value="NC_016595.1"/>
</dbReference>
<dbReference type="EMBL" id="HE577330">
    <property type="protein sequence ID" value="CCD02561.1"/>
    <property type="molecule type" value="Genomic_DNA"/>
</dbReference>